<dbReference type="PANTHER" id="PTHR36978">
    <property type="entry name" value="P-LOOP CONTAINING NUCLEOTIDE TRIPHOSPHATE HYDROLASE"/>
    <property type="match status" value="1"/>
</dbReference>
<dbReference type="RefSeq" id="XP_018142263.1">
    <property type="nucleotide sequence ID" value="XM_018285219.1"/>
</dbReference>
<dbReference type="InterPro" id="IPR027417">
    <property type="entry name" value="P-loop_NTPase"/>
</dbReference>
<reference evidence="2 3" key="1">
    <citation type="journal article" date="2016" name="PLoS Pathog.">
        <title>Biosynthesis of antibiotic leucinostatins in bio-control fungus Purpureocillium lilacinum and their inhibition on phytophthora revealed by genome mining.</title>
        <authorList>
            <person name="Wang G."/>
            <person name="Liu Z."/>
            <person name="Lin R."/>
            <person name="Li E."/>
            <person name="Mao Z."/>
            <person name="Ling J."/>
            <person name="Yang Y."/>
            <person name="Yin W.B."/>
            <person name="Xie B."/>
        </authorList>
    </citation>
    <scope>NUCLEOTIDE SEQUENCE [LARGE SCALE GENOMIC DNA]</scope>
    <source>
        <strain evidence="2">170</strain>
    </source>
</reference>
<dbReference type="Pfam" id="PF17784">
    <property type="entry name" value="Sulfotransfer_4"/>
    <property type="match status" value="1"/>
</dbReference>
<comment type="caution">
    <text evidence="2">The sequence shown here is derived from an EMBL/GenBank/DDBJ whole genome shotgun (WGS) entry which is preliminary data.</text>
</comment>
<dbReference type="GeneID" id="28849213"/>
<keyword evidence="1" id="KW-0812">Transmembrane</keyword>
<evidence type="ECO:0000256" key="1">
    <source>
        <dbReference type="SAM" id="Phobius"/>
    </source>
</evidence>
<proteinExistence type="predicted"/>
<dbReference type="SUPFAM" id="SSF52540">
    <property type="entry name" value="P-loop containing nucleoside triphosphate hydrolases"/>
    <property type="match status" value="1"/>
</dbReference>
<feature type="transmembrane region" description="Helical" evidence="1">
    <location>
        <begin position="258"/>
        <end position="279"/>
    </location>
</feature>
<sequence length="289" mass="33133">MSPQDYRALSSRDVPMRVIVCGLHRTGTMSIRSALWQLGFHDCYHMASVRQSQHHAQLWIRALEAKYSGKGSFIKADWDALLGQSQACCDIPAALFSAELSEVYPEAKVIILNRDPEEWYESVLNSIYNLSILVTLGRIYCRIFDPQTYNMWQFNVVMRSQAMGFNHPKEREKAVSWFNAQYEEFRDRIPPERRIEYTIQEGWKPLCEHLGVPIPTVKDLTTGELVEAPFPRVNDRKAFALRRQRSQKRAISRANTNLLAGVGSITLAGSICYGVYFVWKALTARPGRI</sequence>
<dbReference type="Gene3D" id="3.40.50.300">
    <property type="entry name" value="P-loop containing nucleotide triphosphate hydrolases"/>
    <property type="match status" value="1"/>
</dbReference>
<dbReference type="OrthoDB" id="408152at2759"/>
<dbReference type="InterPro" id="IPR040632">
    <property type="entry name" value="Sulfotransfer_4"/>
</dbReference>
<keyword evidence="3" id="KW-1185">Reference proteome</keyword>
<evidence type="ECO:0000313" key="2">
    <source>
        <dbReference type="EMBL" id="OAQ64949.1"/>
    </source>
</evidence>
<protein>
    <submittedName>
        <fullName evidence="2">NAD dependent epimerase/dehydratase</fullName>
    </submittedName>
</protein>
<name>A0A179FIT9_METCM</name>
<dbReference type="KEGG" id="pchm:VFPPC_06130"/>
<keyword evidence="1" id="KW-0472">Membrane</keyword>
<dbReference type="STRING" id="1380566.A0A179FIT9"/>
<accession>A0A179FIT9</accession>
<organism evidence="2 3">
    <name type="scientific">Pochonia chlamydosporia 170</name>
    <dbReference type="NCBI Taxonomy" id="1380566"/>
    <lineage>
        <taxon>Eukaryota</taxon>
        <taxon>Fungi</taxon>
        <taxon>Dikarya</taxon>
        <taxon>Ascomycota</taxon>
        <taxon>Pezizomycotina</taxon>
        <taxon>Sordariomycetes</taxon>
        <taxon>Hypocreomycetidae</taxon>
        <taxon>Hypocreales</taxon>
        <taxon>Clavicipitaceae</taxon>
        <taxon>Pochonia</taxon>
    </lineage>
</organism>
<dbReference type="AlphaFoldDB" id="A0A179FIT9"/>
<dbReference type="Proteomes" id="UP000078397">
    <property type="component" value="Unassembled WGS sequence"/>
</dbReference>
<evidence type="ECO:0000313" key="3">
    <source>
        <dbReference type="Proteomes" id="UP000078397"/>
    </source>
</evidence>
<gene>
    <name evidence="2" type="ORF">VFPPC_06130</name>
</gene>
<dbReference type="PANTHER" id="PTHR36978:SF4">
    <property type="entry name" value="P-LOOP CONTAINING NUCLEOSIDE TRIPHOSPHATE HYDROLASE PROTEIN"/>
    <property type="match status" value="1"/>
</dbReference>
<keyword evidence="1" id="KW-1133">Transmembrane helix</keyword>
<dbReference type="EMBL" id="LSBJ02000005">
    <property type="protein sequence ID" value="OAQ64949.1"/>
    <property type="molecule type" value="Genomic_DNA"/>
</dbReference>